<accession>A0A1T4NPK1</accession>
<dbReference type="PANTHER" id="PTHR11804:SF28">
    <property type="entry name" value="OLIGOENDOPEPTIDASE F"/>
    <property type="match status" value="1"/>
</dbReference>
<evidence type="ECO:0000313" key="8">
    <source>
        <dbReference type="EMBL" id="SJZ81174.1"/>
    </source>
</evidence>
<keyword evidence="2 6" id="KW-0479">Metal-binding</keyword>
<dbReference type="AlphaFoldDB" id="A0A1T4NPK1"/>
<dbReference type="GO" id="GO:0004222">
    <property type="term" value="F:metalloendopeptidase activity"/>
    <property type="evidence" value="ECO:0007669"/>
    <property type="project" value="InterPro"/>
</dbReference>
<keyword evidence="5 6" id="KW-0482">Metalloprotease</keyword>
<evidence type="ECO:0000256" key="2">
    <source>
        <dbReference type="ARBA" id="ARBA00022723"/>
    </source>
</evidence>
<dbReference type="Gene3D" id="1.10.1370.30">
    <property type="match status" value="1"/>
</dbReference>
<dbReference type="STRING" id="1121925.SAMN02746011_01819"/>
<dbReference type="SUPFAM" id="SSF55486">
    <property type="entry name" value="Metalloproteases ('zincins'), catalytic domain"/>
    <property type="match status" value="1"/>
</dbReference>
<evidence type="ECO:0000256" key="5">
    <source>
        <dbReference type="ARBA" id="ARBA00023049"/>
    </source>
</evidence>
<proteinExistence type="inferred from homology"/>
<dbReference type="GO" id="GO:0046872">
    <property type="term" value="F:metal ion binding"/>
    <property type="evidence" value="ECO:0007669"/>
    <property type="project" value="UniProtKB-UniRule"/>
</dbReference>
<keyword evidence="3 6" id="KW-0378">Hydrolase</keyword>
<gene>
    <name evidence="8" type="ORF">SAMN02746011_01819</name>
</gene>
<evidence type="ECO:0000256" key="4">
    <source>
        <dbReference type="ARBA" id="ARBA00022833"/>
    </source>
</evidence>
<keyword evidence="4 6" id="KW-0862">Zinc</keyword>
<dbReference type="GO" id="GO:0006518">
    <property type="term" value="P:peptide metabolic process"/>
    <property type="evidence" value="ECO:0007669"/>
    <property type="project" value="TreeGrafter"/>
</dbReference>
<dbReference type="Proteomes" id="UP000189941">
    <property type="component" value="Unassembled WGS sequence"/>
</dbReference>
<evidence type="ECO:0000256" key="1">
    <source>
        <dbReference type="ARBA" id="ARBA00022670"/>
    </source>
</evidence>
<name>A0A1T4NPK1_9LACT</name>
<reference evidence="9" key="1">
    <citation type="submission" date="2017-02" db="EMBL/GenBank/DDBJ databases">
        <authorList>
            <person name="Varghese N."/>
            <person name="Submissions S."/>
        </authorList>
    </citation>
    <scope>NUCLEOTIDE SEQUENCE [LARGE SCALE GENOMIC DNA]</scope>
    <source>
        <strain evidence="9">DSM 15739</strain>
    </source>
</reference>
<keyword evidence="9" id="KW-1185">Reference proteome</keyword>
<evidence type="ECO:0000256" key="3">
    <source>
        <dbReference type="ARBA" id="ARBA00022801"/>
    </source>
</evidence>
<keyword evidence="1 6" id="KW-0645">Protease</keyword>
<dbReference type="EMBL" id="FUWO01000021">
    <property type="protein sequence ID" value="SJZ81174.1"/>
    <property type="molecule type" value="Genomic_DNA"/>
</dbReference>
<sequence length="572" mass="66795">MKFNDYPYERPNLDQVKTEFMQLVTALKDSETAEAAYEAVRGIQKIQNTIDTQYNLALIRNSIDTRDKFYEAETSFWDENMPVISEWVNDFYRAIFDSQFLADLKKKVPATFFQLAENSLKTFDVKVIPLLQQENKLSTEYSKLIASAEIEYKGQTYNLSGMSPFTQSTNRQERREATVLVSEFFEKNRDEFDRLYDELVKTRDAIAKALGFNDFVELGYLRMNRLDYNRKDVEIYRQEVLKHVVPLVSKLYQRQQQRLGLDVLKSYDLSFEFEDGNAKPKGTPEEILANGVKMYDELSPETGEFIDFMVEKELLDLVTKPGKQSGGYCTYIPDFESPFIFSNFNGTSGDVDVLTHEAGHAFQVYSSRWIETPEVVWPTYESCEIHSMSMEFFAYPWMELFFEEQTLKYKYSHLFGTLSFLPYGVLVDHYQHEVYEHPEMTPAQRRATWRKLEKMYNPWKDYDGIELLEEGGFWFRQGHIFNSPFYYIDYTLAQVCALQFWKRSQVDQDPKAWDDYLAICRIGGTQSFKQIVNSANLLSPFEAGSLSGIVKEADRYLENIAEADLVTPSDDQ</sequence>
<dbReference type="PANTHER" id="PTHR11804">
    <property type="entry name" value="PROTEASE M3 THIMET OLIGOPEPTIDASE-RELATED"/>
    <property type="match status" value="1"/>
</dbReference>
<dbReference type="NCBIfam" id="TIGR02289">
    <property type="entry name" value="M3_not_pepF"/>
    <property type="match status" value="1"/>
</dbReference>
<evidence type="ECO:0000256" key="6">
    <source>
        <dbReference type="RuleBase" id="RU003435"/>
    </source>
</evidence>
<organism evidence="8 9">
    <name type="scientific">Globicatella sulfidifaciens DSM 15739</name>
    <dbReference type="NCBI Taxonomy" id="1121925"/>
    <lineage>
        <taxon>Bacteria</taxon>
        <taxon>Bacillati</taxon>
        <taxon>Bacillota</taxon>
        <taxon>Bacilli</taxon>
        <taxon>Lactobacillales</taxon>
        <taxon>Aerococcaceae</taxon>
        <taxon>Globicatella</taxon>
    </lineage>
</organism>
<dbReference type="RefSeq" id="WP_078756504.1">
    <property type="nucleotide sequence ID" value="NZ_FUWO01000021.1"/>
</dbReference>
<feature type="domain" description="Peptidase M3A/M3B catalytic" evidence="7">
    <location>
        <begin position="166"/>
        <end position="538"/>
    </location>
</feature>
<comment type="similarity">
    <text evidence="6">Belongs to the peptidase M3 family.</text>
</comment>
<evidence type="ECO:0000259" key="7">
    <source>
        <dbReference type="Pfam" id="PF01432"/>
    </source>
</evidence>
<dbReference type="InterPro" id="IPR011976">
    <property type="entry name" value="Pept_M3B_oligopep-rel"/>
</dbReference>
<dbReference type="GO" id="GO:0006508">
    <property type="term" value="P:proteolysis"/>
    <property type="evidence" value="ECO:0007669"/>
    <property type="project" value="UniProtKB-KW"/>
</dbReference>
<dbReference type="InterPro" id="IPR001567">
    <property type="entry name" value="Pept_M3A_M3B_dom"/>
</dbReference>
<protein>
    <submittedName>
        <fullName evidence="8">Oligoendopeptidase, M3 family</fullName>
    </submittedName>
</protein>
<dbReference type="CDD" id="cd09606">
    <property type="entry name" value="M3B_PepF"/>
    <property type="match status" value="1"/>
</dbReference>
<dbReference type="OrthoDB" id="9769691at2"/>
<evidence type="ECO:0000313" key="9">
    <source>
        <dbReference type="Proteomes" id="UP000189941"/>
    </source>
</evidence>
<comment type="cofactor">
    <cofactor evidence="6">
        <name>Zn(2+)</name>
        <dbReference type="ChEBI" id="CHEBI:29105"/>
    </cofactor>
    <text evidence="6">Binds 1 zinc ion.</text>
</comment>
<dbReference type="Pfam" id="PF01432">
    <property type="entry name" value="Peptidase_M3"/>
    <property type="match status" value="1"/>
</dbReference>
<dbReference type="InterPro" id="IPR045090">
    <property type="entry name" value="Pept_M3A_M3B"/>
</dbReference>